<evidence type="ECO:0000256" key="10">
    <source>
        <dbReference type="SAM" id="Phobius"/>
    </source>
</evidence>
<evidence type="ECO:0000256" key="2">
    <source>
        <dbReference type="ARBA" id="ARBA00022448"/>
    </source>
</evidence>
<evidence type="ECO:0000256" key="3">
    <source>
        <dbReference type="ARBA" id="ARBA00022692"/>
    </source>
</evidence>
<keyword evidence="4" id="KW-0256">Endoplasmic reticulum</keyword>
<feature type="transmembrane region" description="Helical" evidence="10">
    <location>
        <begin position="64"/>
        <end position="82"/>
    </location>
</feature>
<organism evidence="12 13">
    <name type="scientific">Coemansia biformis</name>
    <dbReference type="NCBI Taxonomy" id="1286918"/>
    <lineage>
        <taxon>Eukaryota</taxon>
        <taxon>Fungi</taxon>
        <taxon>Fungi incertae sedis</taxon>
        <taxon>Zoopagomycota</taxon>
        <taxon>Kickxellomycotina</taxon>
        <taxon>Kickxellomycetes</taxon>
        <taxon>Kickxellales</taxon>
        <taxon>Kickxellaceae</taxon>
        <taxon>Coemansia</taxon>
    </lineage>
</organism>
<feature type="transmembrane region" description="Helical" evidence="10">
    <location>
        <begin position="14"/>
        <end position="35"/>
    </location>
</feature>
<keyword evidence="2" id="KW-0813">Transport</keyword>
<gene>
    <name evidence="12" type="primary">SEC63</name>
    <name evidence="12" type="ORF">LPJ61_000114</name>
</gene>
<dbReference type="GO" id="GO:0006620">
    <property type="term" value="P:post-translational protein targeting to endoplasmic reticulum membrane"/>
    <property type="evidence" value="ECO:0007669"/>
    <property type="project" value="TreeGrafter"/>
</dbReference>
<dbReference type="AlphaFoldDB" id="A0A9W7YHL9"/>
<keyword evidence="7 10" id="KW-0472">Membrane</keyword>
<dbReference type="InterPro" id="IPR036869">
    <property type="entry name" value="J_dom_sf"/>
</dbReference>
<comment type="subcellular location">
    <subcellularLocation>
        <location evidence="1">Endoplasmic reticulum membrane</location>
        <topology evidence="1">Multi-pass membrane protein</topology>
    </subcellularLocation>
</comment>
<dbReference type="OrthoDB" id="1734229at2759"/>
<name>A0A9W7YHL9_9FUNG</name>
<dbReference type="PANTHER" id="PTHR24075:SF0">
    <property type="entry name" value="TRANSLOCATION PROTEIN SEC63 HOMOLOG"/>
    <property type="match status" value="1"/>
</dbReference>
<evidence type="ECO:0000256" key="7">
    <source>
        <dbReference type="ARBA" id="ARBA00023136"/>
    </source>
</evidence>
<dbReference type="Gene3D" id="1.10.3380.10">
    <property type="entry name" value="Sec63 N-terminal domain-like domain"/>
    <property type="match status" value="1"/>
</dbReference>
<evidence type="ECO:0000313" key="13">
    <source>
        <dbReference type="Proteomes" id="UP001143981"/>
    </source>
</evidence>
<reference evidence="12" key="1">
    <citation type="submission" date="2022-07" db="EMBL/GenBank/DDBJ databases">
        <title>Phylogenomic reconstructions and comparative analyses of Kickxellomycotina fungi.</title>
        <authorList>
            <person name="Reynolds N.K."/>
            <person name="Stajich J.E."/>
            <person name="Barry K."/>
            <person name="Grigoriev I.V."/>
            <person name="Crous P."/>
            <person name="Smith M.E."/>
        </authorList>
    </citation>
    <scope>NUCLEOTIDE SEQUENCE</scope>
    <source>
        <strain evidence="12">BCRC 34381</strain>
    </source>
</reference>
<dbReference type="SUPFAM" id="SSF158702">
    <property type="entry name" value="Sec63 N-terminal domain-like"/>
    <property type="match status" value="1"/>
</dbReference>
<accession>A0A9W7YHL9</accession>
<dbReference type="SUPFAM" id="SSF46565">
    <property type="entry name" value="Chaperone J-domain"/>
    <property type="match status" value="1"/>
</dbReference>
<dbReference type="PRINTS" id="PR00625">
    <property type="entry name" value="JDOMAIN"/>
</dbReference>
<dbReference type="SUPFAM" id="SSF81296">
    <property type="entry name" value="E set domains"/>
    <property type="match status" value="1"/>
</dbReference>
<evidence type="ECO:0000256" key="6">
    <source>
        <dbReference type="ARBA" id="ARBA00022989"/>
    </source>
</evidence>
<evidence type="ECO:0000256" key="9">
    <source>
        <dbReference type="SAM" id="MobiDB-lite"/>
    </source>
</evidence>
<dbReference type="Pfam" id="PF00226">
    <property type="entry name" value="DnaJ"/>
    <property type="match status" value="1"/>
</dbReference>
<dbReference type="CDD" id="cd06257">
    <property type="entry name" value="DnaJ"/>
    <property type="match status" value="1"/>
</dbReference>
<evidence type="ECO:0000256" key="8">
    <source>
        <dbReference type="ARBA" id="ARBA00023186"/>
    </source>
</evidence>
<dbReference type="InterPro" id="IPR035892">
    <property type="entry name" value="C2_domain_sf"/>
</dbReference>
<dbReference type="InterPro" id="IPR001623">
    <property type="entry name" value="DnaJ_domain"/>
</dbReference>
<feature type="transmembrane region" description="Helical" evidence="10">
    <location>
        <begin position="189"/>
        <end position="211"/>
    </location>
</feature>
<keyword evidence="5" id="KW-0653">Protein transport</keyword>
<dbReference type="Gene3D" id="1.10.287.110">
    <property type="entry name" value="DnaJ domain"/>
    <property type="match status" value="1"/>
</dbReference>
<protein>
    <submittedName>
        <fullName evidence="12">Secretory subunit</fullName>
    </submittedName>
</protein>
<dbReference type="Pfam" id="PF02889">
    <property type="entry name" value="Sec63"/>
    <property type="match status" value="1"/>
</dbReference>
<sequence>MRAKYTYDESGVTFFYYALTILILVVAPATISALFSKKSADATAKPKTPKMHSRRLKTKSSAPTIKLALLGAGWLLVFVLTYKVKTTEVKEAKLWDPYTILGIDNGESEEAIRKAYRKLSLKWHPDKVEQSMKEEAGEMMAEINRAHKTLTNPEARENYEKYGNPDGMQTQSMGIALPKLLVEAHTSPFVLALYGLVFGFVMPFYVGRWWYNSTRYQKDHILNPTMSVFFKNIREHISQRNLIELLTAASEFAEEDLAYRASDDAALKAISDKVQLTSRRHALEMFSPSKKFPSKDAWKASVLLHAHFFRVSVDSAELVGQQQQMVVTALTLVHRGLLQISTTHNWYNCSSLLMNISQMLVQGVYTHDSPLVQLPGVSSETQRKIFNETKLYSVHQLMRMPSAEQRRALAALGDKQFEEAVQAAKTIPRLEIARALLTVVGDKIITPASIVTLIVKVRIANAPAKLASRGKGVAVADIEEIADEDSAAIESFVADHAKQEQRQTPPEAYCPYFAGRKDSQWWLCFANYQSGKLVMPPVRISDLVTERVVVLQFQAPPQKETYRFHLSIKSDSYIGCDVMQEVQMTVVDHSALPLEPEIVDDISEPEEDSIAAQMAQLRGQQAGARRPNDDSSDED</sequence>
<dbReference type="PROSITE" id="PS50076">
    <property type="entry name" value="DNAJ_2"/>
    <property type="match status" value="1"/>
</dbReference>
<comment type="caution">
    <text evidence="12">The sequence shown here is derived from an EMBL/GenBank/DDBJ whole genome shotgun (WGS) entry which is preliminary data.</text>
</comment>
<evidence type="ECO:0000259" key="11">
    <source>
        <dbReference type="PROSITE" id="PS50076"/>
    </source>
</evidence>
<dbReference type="InterPro" id="IPR014756">
    <property type="entry name" value="Ig_E-set"/>
</dbReference>
<dbReference type="GO" id="GO:0008320">
    <property type="term" value="F:protein transmembrane transporter activity"/>
    <property type="evidence" value="ECO:0007669"/>
    <property type="project" value="TreeGrafter"/>
</dbReference>
<keyword evidence="8" id="KW-0143">Chaperone</keyword>
<feature type="region of interest" description="Disordered" evidence="9">
    <location>
        <begin position="616"/>
        <end position="635"/>
    </location>
</feature>
<dbReference type="GO" id="GO:0031207">
    <property type="term" value="C:Sec62/Sec63 complex"/>
    <property type="evidence" value="ECO:0007669"/>
    <property type="project" value="TreeGrafter"/>
</dbReference>
<dbReference type="SMART" id="SM00973">
    <property type="entry name" value="Sec63"/>
    <property type="match status" value="1"/>
</dbReference>
<dbReference type="InterPro" id="IPR004179">
    <property type="entry name" value="Sec63-dom"/>
</dbReference>
<dbReference type="SMART" id="SM00271">
    <property type="entry name" value="DnaJ"/>
    <property type="match status" value="1"/>
</dbReference>
<evidence type="ECO:0000256" key="5">
    <source>
        <dbReference type="ARBA" id="ARBA00022927"/>
    </source>
</evidence>
<dbReference type="Gene3D" id="1.10.150.20">
    <property type="entry name" value="5' to 3' exonuclease, C-terminal subdomain"/>
    <property type="match status" value="1"/>
</dbReference>
<dbReference type="Proteomes" id="UP001143981">
    <property type="component" value="Unassembled WGS sequence"/>
</dbReference>
<evidence type="ECO:0000313" key="12">
    <source>
        <dbReference type="EMBL" id="KAJ1736155.1"/>
    </source>
</evidence>
<evidence type="ECO:0000256" key="1">
    <source>
        <dbReference type="ARBA" id="ARBA00004477"/>
    </source>
</evidence>
<keyword evidence="13" id="KW-1185">Reference proteome</keyword>
<keyword evidence="6 10" id="KW-1133">Transmembrane helix</keyword>
<dbReference type="GO" id="GO:0006614">
    <property type="term" value="P:SRP-dependent cotranslational protein targeting to membrane"/>
    <property type="evidence" value="ECO:0007669"/>
    <property type="project" value="TreeGrafter"/>
</dbReference>
<proteinExistence type="predicted"/>
<evidence type="ECO:0000256" key="4">
    <source>
        <dbReference type="ARBA" id="ARBA00022824"/>
    </source>
</evidence>
<keyword evidence="3 10" id="KW-0812">Transmembrane</keyword>
<feature type="domain" description="J" evidence="11">
    <location>
        <begin position="96"/>
        <end position="163"/>
    </location>
</feature>
<dbReference type="GO" id="GO:0003723">
    <property type="term" value="F:RNA binding"/>
    <property type="evidence" value="ECO:0007669"/>
    <property type="project" value="TreeGrafter"/>
</dbReference>
<dbReference type="Gene3D" id="2.60.40.150">
    <property type="entry name" value="C2 domain"/>
    <property type="match status" value="1"/>
</dbReference>
<dbReference type="EMBL" id="JANBOI010000002">
    <property type="protein sequence ID" value="KAJ1736155.1"/>
    <property type="molecule type" value="Genomic_DNA"/>
</dbReference>
<dbReference type="PANTHER" id="PTHR24075">
    <property type="entry name" value="SEC63 DOMAIN-CONTAINING"/>
    <property type="match status" value="1"/>
</dbReference>